<dbReference type="SUPFAM" id="SSF57716">
    <property type="entry name" value="Glucocorticoid receptor-like (DNA-binding domain)"/>
    <property type="match status" value="2"/>
</dbReference>
<feature type="compositionally biased region" description="Polar residues" evidence="10">
    <location>
        <begin position="65"/>
        <end position="76"/>
    </location>
</feature>
<feature type="compositionally biased region" description="Low complexity" evidence="10">
    <location>
        <begin position="128"/>
        <end position="145"/>
    </location>
</feature>
<dbReference type="PROSITE" id="PS00344">
    <property type="entry name" value="GATA_ZN_FINGER_1"/>
    <property type="match status" value="2"/>
</dbReference>
<keyword evidence="3" id="KW-0677">Repeat</keyword>
<dbReference type="FunFam" id="3.30.50.10:FF:000039">
    <property type="entry name" value="Siderophore transcription factor SreA"/>
    <property type="match status" value="1"/>
</dbReference>
<dbReference type="CDD" id="cd00202">
    <property type="entry name" value="ZnF_GATA"/>
    <property type="match status" value="2"/>
</dbReference>
<evidence type="ECO:0000256" key="10">
    <source>
        <dbReference type="SAM" id="MobiDB-lite"/>
    </source>
</evidence>
<feature type="compositionally biased region" description="Low complexity" evidence="10">
    <location>
        <begin position="474"/>
        <end position="490"/>
    </location>
</feature>
<feature type="compositionally biased region" description="Basic and acidic residues" evidence="10">
    <location>
        <begin position="492"/>
        <end position="513"/>
    </location>
</feature>
<dbReference type="PRINTS" id="PR00619">
    <property type="entry name" value="GATAZNFINGER"/>
</dbReference>
<dbReference type="FunFam" id="3.30.50.10:FF:000007">
    <property type="entry name" value="Nitrogen regulatory AreA, N-terminal"/>
    <property type="match status" value="1"/>
</dbReference>
<feature type="domain" description="GATA-type" evidence="11">
    <location>
        <begin position="233"/>
        <end position="280"/>
    </location>
</feature>
<dbReference type="Pfam" id="PF00320">
    <property type="entry name" value="GATA"/>
    <property type="match status" value="2"/>
</dbReference>
<feature type="compositionally biased region" description="Polar residues" evidence="10">
    <location>
        <begin position="388"/>
        <end position="405"/>
    </location>
</feature>
<dbReference type="GO" id="GO:0000122">
    <property type="term" value="P:negative regulation of transcription by RNA polymerase II"/>
    <property type="evidence" value="ECO:0007669"/>
    <property type="project" value="TreeGrafter"/>
</dbReference>
<keyword evidence="6" id="KW-0805">Transcription regulation</keyword>
<evidence type="ECO:0000313" key="12">
    <source>
        <dbReference type="EMBL" id="KAJ4389876.1"/>
    </source>
</evidence>
<keyword evidence="7" id="KW-0804">Transcription</keyword>
<feature type="region of interest" description="Disordered" evidence="10">
    <location>
        <begin position="271"/>
        <end position="340"/>
    </location>
</feature>
<evidence type="ECO:0000256" key="9">
    <source>
        <dbReference type="PROSITE-ProRule" id="PRU00094"/>
    </source>
</evidence>
<feature type="region of interest" description="Disordered" evidence="10">
    <location>
        <begin position="1"/>
        <end position="76"/>
    </location>
</feature>
<dbReference type="SMART" id="SM00401">
    <property type="entry name" value="ZnF_GATA"/>
    <property type="match status" value="2"/>
</dbReference>
<evidence type="ECO:0000256" key="7">
    <source>
        <dbReference type="ARBA" id="ARBA00023163"/>
    </source>
</evidence>
<evidence type="ECO:0000256" key="5">
    <source>
        <dbReference type="ARBA" id="ARBA00022833"/>
    </source>
</evidence>
<dbReference type="Proteomes" id="UP001140453">
    <property type="component" value="Unassembled WGS sequence"/>
</dbReference>
<protein>
    <submittedName>
        <fullName evidence="12">GATA type transcriptional activator</fullName>
    </submittedName>
</protein>
<dbReference type="InterPro" id="IPR013088">
    <property type="entry name" value="Znf_NHR/GATA"/>
</dbReference>
<feature type="region of interest" description="Disordered" evidence="10">
    <location>
        <begin position="109"/>
        <end position="145"/>
    </location>
</feature>
<keyword evidence="5" id="KW-0862">Zinc</keyword>
<evidence type="ECO:0000259" key="11">
    <source>
        <dbReference type="PROSITE" id="PS50114"/>
    </source>
</evidence>
<comment type="subcellular location">
    <subcellularLocation>
        <location evidence="1">Nucleus</location>
    </subcellularLocation>
</comment>
<dbReference type="OrthoDB" id="515401at2759"/>
<feature type="compositionally biased region" description="Low complexity" evidence="10">
    <location>
        <begin position="35"/>
        <end position="46"/>
    </location>
</feature>
<dbReference type="InterPro" id="IPR000679">
    <property type="entry name" value="Znf_GATA"/>
</dbReference>
<reference evidence="12" key="1">
    <citation type="submission" date="2022-10" db="EMBL/GenBank/DDBJ databases">
        <title>Tapping the CABI collections for fungal endophytes: first genome assemblies for Collariella, Neodidymelliopsis, Ascochyta clinopodiicola, Didymella pomorum, Didymosphaeria variabile, Neocosmospora piperis and Neocucurbitaria cava.</title>
        <authorList>
            <person name="Hill R."/>
        </authorList>
    </citation>
    <scope>NUCLEOTIDE SEQUENCE</scope>
    <source>
        <strain evidence="12">IMI 355082</strain>
    </source>
</reference>
<dbReference type="GO" id="GO:0034757">
    <property type="term" value="P:negative regulation of iron ion transport"/>
    <property type="evidence" value="ECO:0007669"/>
    <property type="project" value="UniProtKB-ARBA"/>
</dbReference>
<feature type="compositionally biased region" description="Basic residues" evidence="10">
    <location>
        <begin position="271"/>
        <end position="283"/>
    </location>
</feature>
<evidence type="ECO:0000256" key="3">
    <source>
        <dbReference type="ARBA" id="ARBA00022737"/>
    </source>
</evidence>
<proteinExistence type="predicted"/>
<accession>A0A9W8YSJ0</accession>
<dbReference type="GO" id="GO:0000981">
    <property type="term" value="F:DNA-binding transcription factor activity, RNA polymerase II-specific"/>
    <property type="evidence" value="ECO:0007669"/>
    <property type="project" value="TreeGrafter"/>
</dbReference>
<evidence type="ECO:0000256" key="6">
    <source>
        <dbReference type="ARBA" id="ARBA00023015"/>
    </source>
</evidence>
<dbReference type="PANTHER" id="PTHR10071:SF335">
    <property type="entry name" value="IRON-SENSING TRANSCRIPTIONAL REPRESSOR-RELATED"/>
    <property type="match status" value="1"/>
</dbReference>
<dbReference type="GO" id="GO:0000978">
    <property type="term" value="F:RNA polymerase II cis-regulatory region sequence-specific DNA binding"/>
    <property type="evidence" value="ECO:0007669"/>
    <property type="project" value="TreeGrafter"/>
</dbReference>
<dbReference type="AlphaFoldDB" id="A0A9W8YSJ0"/>
<dbReference type="GO" id="GO:0006879">
    <property type="term" value="P:intracellular iron ion homeostasis"/>
    <property type="evidence" value="ECO:0007669"/>
    <property type="project" value="UniProtKB-ARBA"/>
</dbReference>
<dbReference type="PROSITE" id="PS50114">
    <property type="entry name" value="GATA_ZN_FINGER_2"/>
    <property type="match status" value="2"/>
</dbReference>
<evidence type="ECO:0000256" key="1">
    <source>
        <dbReference type="ARBA" id="ARBA00004123"/>
    </source>
</evidence>
<name>A0A9W8YSJ0_9PEZI</name>
<dbReference type="GO" id="GO:0005634">
    <property type="term" value="C:nucleus"/>
    <property type="evidence" value="ECO:0007669"/>
    <property type="project" value="UniProtKB-SubCell"/>
</dbReference>
<dbReference type="EMBL" id="JAPEVB010000004">
    <property type="protein sequence ID" value="KAJ4389876.1"/>
    <property type="molecule type" value="Genomic_DNA"/>
</dbReference>
<dbReference type="InterPro" id="IPR039355">
    <property type="entry name" value="Transcription_factor_GATA"/>
</dbReference>
<keyword evidence="13" id="KW-1185">Reference proteome</keyword>
<feature type="region of interest" description="Disordered" evidence="10">
    <location>
        <begin position="387"/>
        <end position="513"/>
    </location>
</feature>
<feature type="compositionally biased region" description="Polar residues" evidence="10">
    <location>
        <begin position="413"/>
        <end position="446"/>
    </location>
</feature>
<evidence type="ECO:0000256" key="2">
    <source>
        <dbReference type="ARBA" id="ARBA00022723"/>
    </source>
</evidence>
<evidence type="ECO:0000256" key="8">
    <source>
        <dbReference type="ARBA" id="ARBA00023242"/>
    </source>
</evidence>
<dbReference type="PANTHER" id="PTHR10071">
    <property type="entry name" value="TRANSCRIPTION FACTOR GATA FAMILY MEMBER"/>
    <property type="match status" value="1"/>
</dbReference>
<evidence type="ECO:0000313" key="13">
    <source>
        <dbReference type="Proteomes" id="UP001140453"/>
    </source>
</evidence>
<keyword evidence="8" id="KW-0539">Nucleus</keyword>
<organism evidence="12 13">
    <name type="scientific">Gnomoniopsis smithogilvyi</name>
    <dbReference type="NCBI Taxonomy" id="1191159"/>
    <lineage>
        <taxon>Eukaryota</taxon>
        <taxon>Fungi</taxon>
        <taxon>Dikarya</taxon>
        <taxon>Ascomycota</taxon>
        <taxon>Pezizomycotina</taxon>
        <taxon>Sordariomycetes</taxon>
        <taxon>Sordariomycetidae</taxon>
        <taxon>Diaporthales</taxon>
        <taxon>Gnomoniaceae</taxon>
        <taxon>Gnomoniopsis</taxon>
    </lineage>
</organism>
<comment type="caution">
    <text evidence="12">The sequence shown here is derived from an EMBL/GenBank/DDBJ whole genome shotgun (WGS) entry which is preliminary data.</text>
</comment>
<keyword evidence="4 9" id="KW-0863">Zinc-finger</keyword>
<dbReference type="GO" id="GO:0008270">
    <property type="term" value="F:zinc ion binding"/>
    <property type="evidence" value="ECO:0007669"/>
    <property type="project" value="UniProtKB-KW"/>
</dbReference>
<sequence>MACSPPPEDDSQHGRSPSPLRFKRYEGSPSTTDGPASHPISPAPSSTNEHGISDGLTDAPPLPISVQTPSGQVCSNCGTSRTPLWRRSPQGATICNACGLYLKARNAARPTNLKRPPTTVPNVPLQNTESTSPVASSSQANSSTTGARYVATDHMPSGTCPGGGRCNGTGGAEGCSGCPAYNNRIAKSASLGAFQNQNGTSSRPQVEGAENPNEIDVAASQSQGSNTTVVIACHNCGTTITPLWRRDEHGHNICNACGLYHKLHGVHRPSTMKKSVIKRRKRVIPASQEQTAEGSTPAEPIQSPSPPRDISSERGSMNPDGSISLGLRKQPKEQQGFQLVPESVLRQNSVPPMTTAGTLNQYSVYNKYHSETPQSLDDDHRLAPITSIAGTSDRQTSLSPASFLSPTRKRSFGETNESASPSEPDNNKRLSSIKSILNPPRSTSPRMTGVDEPAPQRTYAESPAGTLASAPSPGAYSNASSSGTGAAYGSVESRRLSIESETSRAERRAALQREAERMRQMLAANERELAELEN</sequence>
<dbReference type="Gene3D" id="3.30.50.10">
    <property type="entry name" value="Erythroid Transcription Factor GATA-1, subunit A"/>
    <property type="match status" value="2"/>
</dbReference>
<dbReference type="GO" id="GO:0045944">
    <property type="term" value="P:positive regulation of transcription by RNA polymerase II"/>
    <property type="evidence" value="ECO:0007669"/>
    <property type="project" value="TreeGrafter"/>
</dbReference>
<gene>
    <name evidence="12" type="primary">SFU1</name>
    <name evidence="12" type="ORF">N0V93_007348</name>
</gene>
<keyword evidence="2" id="KW-0479">Metal-binding</keyword>
<evidence type="ECO:0000256" key="4">
    <source>
        <dbReference type="ARBA" id="ARBA00022771"/>
    </source>
</evidence>
<feature type="domain" description="GATA-type" evidence="11">
    <location>
        <begin position="68"/>
        <end position="123"/>
    </location>
</feature>